<organism evidence="3 4">
    <name type="scientific">Rosa chinensis</name>
    <name type="common">China rose</name>
    <dbReference type="NCBI Taxonomy" id="74649"/>
    <lineage>
        <taxon>Eukaryota</taxon>
        <taxon>Viridiplantae</taxon>
        <taxon>Streptophyta</taxon>
        <taxon>Embryophyta</taxon>
        <taxon>Tracheophyta</taxon>
        <taxon>Spermatophyta</taxon>
        <taxon>Magnoliopsida</taxon>
        <taxon>eudicotyledons</taxon>
        <taxon>Gunneridae</taxon>
        <taxon>Pentapetalae</taxon>
        <taxon>rosids</taxon>
        <taxon>fabids</taxon>
        <taxon>Rosales</taxon>
        <taxon>Rosaceae</taxon>
        <taxon>Rosoideae</taxon>
        <taxon>Rosoideae incertae sedis</taxon>
        <taxon>Rosa</taxon>
    </lineage>
</organism>
<name>A0A2P6PWS5_ROSCH</name>
<comment type="caution">
    <text evidence="3">The sequence shown here is derived from an EMBL/GenBank/DDBJ whole genome shotgun (WGS) entry which is preliminary data.</text>
</comment>
<feature type="domain" description="Brix" evidence="2">
    <location>
        <begin position="32"/>
        <end position="301"/>
    </location>
</feature>
<feature type="compositionally biased region" description="Acidic residues" evidence="1">
    <location>
        <begin position="319"/>
        <end position="354"/>
    </location>
</feature>
<dbReference type="GO" id="GO:0000027">
    <property type="term" value="P:ribosomal large subunit assembly"/>
    <property type="evidence" value="ECO:0007669"/>
    <property type="project" value="TreeGrafter"/>
</dbReference>
<keyword evidence="4" id="KW-1185">Reference proteome</keyword>
<dbReference type="InterPro" id="IPR007109">
    <property type="entry name" value="Brix"/>
</dbReference>
<evidence type="ECO:0000313" key="3">
    <source>
        <dbReference type="EMBL" id="PRQ26382.1"/>
    </source>
</evidence>
<dbReference type="GO" id="GO:0030687">
    <property type="term" value="C:preribosome, large subunit precursor"/>
    <property type="evidence" value="ECO:0007669"/>
    <property type="project" value="TreeGrafter"/>
</dbReference>
<proteinExistence type="predicted"/>
<dbReference type="AlphaFoldDB" id="A0A2P6PWS5"/>
<dbReference type="EMBL" id="PDCK01000044">
    <property type="protein sequence ID" value="PRQ26382.1"/>
    <property type="molecule type" value="Genomic_DNA"/>
</dbReference>
<dbReference type="PANTHER" id="PTHR12661:SF5">
    <property type="entry name" value="SUPPRESSOR OF SWI4 1 HOMOLOG"/>
    <property type="match status" value="1"/>
</dbReference>
<evidence type="ECO:0000256" key="1">
    <source>
        <dbReference type="SAM" id="MobiDB-lite"/>
    </source>
</evidence>
<dbReference type="GO" id="GO:0019843">
    <property type="term" value="F:rRNA binding"/>
    <property type="evidence" value="ECO:0007669"/>
    <property type="project" value="InterPro"/>
</dbReference>
<dbReference type="InterPro" id="IPR045112">
    <property type="entry name" value="PPAN-like"/>
</dbReference>
<sequence length="354" mass="39751">MARFNNKRKPFVKPIAKKKLATVDHITGDKIPKSFVFSRGRLPGPLRQLKADLKQLMNPHTALNLKEKRRNTLKDFLNVAGPYGVTHFLILSKTPTAPYLRVATTPQGPTLTFKIEEYSLAVDIKHSQKHPRCPKDLFKNPPMSILSGFGSGGGRHNDKEPPQLKLISAAFRNLFPSIDVNTVKLSSCQRILLLHYNEDTKLIDFRHYSIRLEPVGVSRRISKFVQKHQVPDLRNLQDVSDFVTKAGYGSESEGDEEAATVTLASDLGRVNRASSKSAIKLQEIGPRMTLRLIKVENGLCQGAVLFSEYGDGNKKEDNHEDAENEEDGDEEEDDENDEVDSEVGEEDDEDMEEN</sequence>
<dbReference type="Gramene" id="PRQ26382">
    <property type="protein sequence ID" value="PRQ26382"/>
    <property type="gene ID" value="RchiOBHm_Chr6g0293981"/>
</dbReference>
<evidence type="ECO:0000259" key="2">
    <source>
        <dbReference type="PROSITE" id="PS50833"/>
    </source>
</evidence>
<accession>A0A2P6PWS5</accession>
<dbReference type="GO" id="GO:0006364">
    <property type="term" value="P:rRNA processing"/>
    <property type="evidence" value="ECO:0007669"/>
    <property type="project" value="InterPro"/>
</dbReference>
<dbReference type="OMA" id="KRTHAQI"/>
<feature type="region of interest" description="Disordered" evidence="1">
    <location>
        <begin position="309"/>
        <end position="354"/>
    </location>
</feature>
<dbReference type="PROSITE" id="PS50833">
    <property type="entry name" value="BRIX"/>
    <property type="match status" value="1"/>
</dbReference>
<dbReference type="Proteomes" id="UP000238479">
    <property type="component" value="Chromosome 6"/>
</dbReference>
<reference evidence="3 4" key="1">
    <citation type="journal article" date="2018" name="Nat. Genet.">
        <title>The Rosa genome provides new insights in the design of modern roses.</title>
        <authorList>
            <person name="Bendahmane M."/>
        </authorList>
    </citation>
    <scope>NUCLEOTIDE SEQUENCE [LARGE SCALE GENOMIC DNA]</scope>
    <source>
        <strain evidence="4">cv. Old Blush</strain>
    </source>
</reference>
<dbReference type="STRING" id="74649.A0A2P6PWS5"/>
<dbReference type="OrthoDB" id="10261452at2759"/>
<evidence type="ECO:0000313" key="4">
    <source>
        <dbReference type="Proteomes" id="UP000238479"/>
    </source>
</evidence>
<gene>
    <name evidence="3" type="ORF">RchiOBHm_Chr6g0293981</name>
</gene>
<dbReference type="SMART" id="SM00879">
    <property type="entry name" value="Brix"/>
    <property type="match status" value="1"/>
</dbReference>
<dbReference type="PANTHER" id="PTHR12661">
    <property type="entry name" value="PETER PAN-RELATED"/>
    <property type="match status" value="1"/>
</dbReference>
<protein>
    <submittedName>
        <fullName evidence="3">Putative Brix domain-containing protein</fullName>
    </submittedName>
</protein>
<dbReference type="Pfam" id="PF04427">
    <property type="entry name" value="Brix"/>
    <property type="match status" value="1"/>
</dbReference>